<dbReference type="AlphaFoldDB" id="A0A239M5P9"/>
<sequence length="267" mass="28770">MTVHAQHLPHDTADVDAPPIHPRVLQWALATAVVLVVGIAGASFWLSFAALRELAIMGGTGHAQAWVIPIVLDGAIVSLTVTAIALSNHVDKRTVRGRRFVTLLLRVAAAASIAGNSYHAVLSATLLPAVVSAGIAPLAPISLLLMTEVLAIILRAPRRAHCERSPSDVDVGADEEVASRPEVELEYAEESESSPTPPVMLPIPEMDDDVDVLSSEVRDTVRLRRAHPEWSWARIGQETDGVVASTAMRRFRKWEENAFDSAVEAAR</sequence>
<reference evidence="4" key="1">
    <citation type="submission" date="2017-06" db="EMBL/GenBank/DDBJ databases">
        <authorList>
            <person name="Varghese N."/>
            <person name="Submissions S."/>
        </authorList>
    </citation>
    <scope>NUCLEOTIDE SEQUENCE [LARGE SCALE GENOMIC DNA]</scope>
    <source>
        <strain evidence="4">JCM 23211</strain>
    </source>
</reference>
<feature type="transmembrane region" description="Helical" evidence="2">
    <location>
        <begin position="27"/>
        <end position="46"/>
    </location>
</feature>
<name>A0A239M5P9_9NOCA</name>
<dbReference type="EMBL" id="FZOW01000015">
    <property type="protein sequence ID" value="SNT37169.1"/>
    <property type="molecule type" value="Genomic_DNA"/>
</dbReference>
<feature type="transmembrane region" description="Helical" evidence="2">
    <location>
        <begin position="100"/>
        <end position="120"/>
    </location>
</feature>
<feature type="transmembrane region" description="Helical" evidence="2">
    <location>
        <begin position="66"/>
        <end position="88"/>
    </location>
</feature>
<dbReference type="OrthoDB" id="4480597at2"/>
<organism evidence="3 4">
    <name type="scientific">Rhodococcoides kyotonense</name>
    <dbReference type="NCBI Taxonomy" id="398843"/>
    <lineage>
        <taxon>Bacteria</taxon>
        <taxon>Bacillati</taxon>
        <taxon>Actinomycetota</taxon>
        <taxon>Actinomycetes</taxon>
        <taxon>Mycobacteriales</taxon>
        <taxon>Nocardiaceae</taxon>
        <taxon>Rhodococcoides</taxon>
    </lineage>
</organism>
<keyword evidence="2" id="KW-1133">Transmembrane helix</keyword>
<dbReference type="InterPro" id="IPR021235">
    <property type="entry name" value="DUF2637"/>
</dbReference>
<dbReference type="Proteomes" id="UP000198327">
    <property type="component" value="Unassembled WGS sequence"/>
</dbReference>
<evidence type="ECO:0000256" key="2">
    <source>
        <dbReference type="SAM" id="Phobius"/>
    </source>
</evidence>
<proteinExistence type="predicted"/>
<evidence type="ECO:0000313" key="4">
    <source>
        <dbReference type="Proteomes" id="UP000198327"/>
    </source>
</evidence>
<dbReference type="Pfam" id="PF10935">
    <property type="entry name" value="DUF2637"/>
    <property type="match status" value="1"/>
</dbReference>
<keyword evidence="2" id="KW-0812">Transmembrane</keyword>
<evidence type="ECO:0000256" key="1">
    <source>
        <dbReference type="SAM" id="MobiDB-lite"/>
    </source>
</evidence>
<feature type="transmembrane region" description="Helical" evidence="2">
    <location>
        <begin position="126"/>
        <end position="154"/>
    </location>
</feature>
<feature type="region of interest" description="Disordered" evidence="1">
    <location>
        <begin position="164"/>
        <end position="203"/>
    </location>
</feature>
<dbReference type="RefSeq" id="WP_089250490.1">
    <property type="nucleotide sequence ID" value="NZ_FZOW01000015.1"/>
</dbReference>
<evidence type="ECO:0000313" key="3">
    <source>
        <dbReference type="EMBL" id="SNT37169.1"/>
    </source>
</evidence>
<gene>
    <name evidence="3" type="ORF">SAMN05421642_115138</name>
</gene>
<evidence type="ECO:0008006" key="5">
    <source>
        <dbReference type="Google" id="ProtNLM"/>
    </source>
</evidence>
<keyword evidence="4" id="KW-1185">Reference proteome</keyword>
<accession>A0A239M5P9</accession>
<protein>
    <recommendedName>
        <fullName evidence="5">DUF2637 domain-containing protein</fullName>
    </recommendedName>
</protein>
<keyword evidence="2" id="KW-0472">Membrane</keyword>